<sequence length="229" mass="26800">MPKSKATQNISKPEIDAVITKKELIKNFNDYISQLKNMNLTKVEDFEEIEKLRKQIYRGNKNFDQYEITAVNYSSAIGVGAKTAVNQKIMTRNAVAKISTETGYPKNELLYSGLPNENREKQAAKNILTKRSEDIFEMFEDFQTQLNVKLVLLKKYCEETGIFQENRSRRHHPYKVKTIALQTPENKITIDPFNYEMQMNVYLDSKIEELDRKIFSKKLIPFNLDDSFY</sequence>
<evidence type="ECO:0000313" key="2">
    <source>
        <dbReference type="WBParaSite" id="PDA_v2.g23791.t1"/>
    </source>
</evidence>
<dbReference type="Proteomes" id="UP000887578">
    <property type="component" value="Unplaced"/>
</dbReference>
<reference evidence="2" key="1">
    <citation type="submission" date="2022-11" db="UniProtKB">
        <authorList>
            <consortium name="WormBaseParasite"/>
        </authorList>
    </citation>
    <scope>IDENTIFICATION</scope>
</reference>
<keyword evidence="1" id="KW-1185">Reference proteome</keyword>
<proteinExistence type="predicted"/>
<protein>
    <submittedName>
        <fullName evidence="2">Uncharacterized protein</fullName>
    </submittedName>
</protein>
<accession>A0A914Q9F8</accession>
<name>A0A914Q9F8_9BILA</name>
<dbReference type="AlphaFoldDB" id="A0A914Q9F8"/>
<evidence type="ECO:0000313" key="1">
    <source>
        <dbReference type="Proteomes" id="UP000887578"/>
    </source>
</evidence>
<dbReference type="WBParaSite" id="PDA_v2.g23791.t1">
    <property type="protein sequence ID" value="PDA_v2.g23791.t1"/>
    <property type="gene ID" value="PDA_v2.g23791"/>
</dbReference>
<organism evidence="1 2">
    <name type="scientific">Panagrolaimus davidi</name>
    <dbReference type="NCBI Taxonomy" id="227884"/>
    <lineage>
        <taxon>Eukaryota</taxon>
        <taxon>Metazoa</taxon>
        <taxon>Ecdysozoa</taxon>
        <taxon>Nematoda</taxon>
        <taxon>Chromadorea</taxon>
        <taxon>Rhabditida</taxon>
        <taxon>Tylenchina</taxon>
        <taxon>Panagrolaimomorpha</taxon>
        <taxon>Panagrolaimoidea</taxon>
        <taxon>Panagrolaimidae</taxon>
        <taxon>Panagrolaimus</taxon>
    </lineage>
</organism>